<feature type="transmembrane region" description="Helical" evidence="7">
    <location>
        <begin position="103"/>
        <end position="126"/>
    </location>
</feature>
<evidence type="ECO:0000256" key="6">
    <source>
        <dbReference type="ARBA" id="ARBA00023136"/>
    </source>
</evidence>
<feature type="transmembrane region" description="Helical" evidence="7">
    <location>
        <begin position="239"/>
        <end position="265"/>
    </location>
</feature>
<evidence type="ECO:0000256" key="2">
    <source>
        <dbReference type="ARBA" id="ARBA00022448"/>
    </source>
</evidence>
<gene>
    <name evidence="10" type="primary">gsiC_2</name>
    <name evidence="10" type="ORF">Csp1_18290</name>
</gene>
<dbReference type="PANTHER" id="PTHR43163:SF3">
    <property type="entry name" value="PEPTIDE ABC TRANSPORTER PERMEASE PROTEIN"/>
    <property type="match status" value="1"/>
</dbReference>
<dbReference type="SUPFAM" id="SSF161098">
    <property type="entry name" value="MetI-like"/>
    <property type="match status" value="1"/>
</dbReference>
<dbReference type="PANTHER" id="PTHR43163">
    <property type="entry name" value="DIPEPTIDE TRANSPORT SYSTEM PERMEASE PROTEIN DPPB-RELATED"/>
    <property type="match status" value="1"/>
</dbReference>
<evidence type="ECO:0000313" key="11">
    <source>
        <dbReference type="Proteomes" id="UP000247696"/>
    </source>
</evidence>
<protein>
    <submittedName>
        <fullName evidence="10">Glutathione transport system permease protein GsiC</fullName>
    </submittedName>
</protein>
<comment type="subcellular location">
    <subcellularLocation>
        <location evidence="1 7">Cell membrane</location>
        <topology evidence="1 7">Multi-pass membrane protein</topology>
    </subcellularLocation>
</comment>
<feature type="transmembrane region" description="Helical" evidence="7">
    <location>
        <begin position="12"/>
        <end position="33"/>
    </location>
</feature>
<evidence type="ECO:0000256" key="8">
    <source>
        <dbReference type="SAM" id="MobiDB-lite"/>
    </source>
</evidence>
<keyword evidence="6 7" id="KW-0472">Membrane</keyword>
<dbReference type="Proteomes" id="UP000247696">
    <property type="component" value="Chromosome"/>
</dbReference>
<keyword evidence="11" id="KW-1185">Reference proteome</keyword>
<proteinExistence type="inferred from homology"/>
<accession>A0A2Z3YN58</accession>
<feature type="domain" description="ABC transmembrane type-1" evidence="9">
    <location>
        <begin position="99"/>
        <end position="304"/>
    </location>
</feature>
<keyword evidence="4 7" id="KW-0812">Transmembrane</keyword>
<keyword evidence="2 7" id="KW-0813">Transport</keyword>
<dbReference type="Pfam" id="PF19300">
    <property type="entry name" value="BPD_transp_1_N"/>
    <property type="match status" value="1"/>
</dbReference>
<evidence type="ECO:0000256" key="5">
    <source>
        <dbReference type="ARBA" id="ARBA00022989"/>
    </source>
</evidence>
<dbReference type="GO" id="GO:0055085">
    <property type="term" value="P:transmembrane transport"/>
    <property type="evidence" value="ECO:0007669"/>
    <property type="project" value="InterPro"/>
</dbReference>
<feature type="transmembrane region" description="Helical" evidence="7">
    <location>
        <begin position="285"/>
        <end position="304"/>
    </location>
</feature>
<feature type="transmembrane region" description="Helical" evidence="7">
    <location>
        <begin position="138"/>
        <end position="163"/>
    </location>
</feature>
<dbReference type="InterPro" id="IPR045621">
    <property type="entry name" value="BPD_transp_1_N"/>
</dbReference>
<dbReference type="PROSITE" id="PS50928">
    <property type="entry name" value="ABC_TM1"/>
    <property type="match status" value="1"/>
</dbReference>
<dbReference type="GO" id="GO:0005886">
    <property type="term" value="C:plasma membrane"/>
    <property type="evidence" value="ECO:0007669"/>
    <property type="project" value="UniProtKB-SubCell"/>
</dbReference>
<evidence type="ECO:0000256" key="1">
    <source>
        <dbReference type="ARBA" id="ARBA00004651"/>
    </source>
</evidence>
<feature type="region of interest" description="Disordered" evidence="8">
    <location>
        <begin position="310"/>
        <end position="346"/>
    </location>
</feature>
<dbReference type="Pfam" id="PF00528">
    <property type="entry name" value="BPD_transp_1"/>
    <property type="match status" value="1"/>
</dbReference>
<keyword evidence="3" id="KW-1003">Cell membrane</keyword>
<dbReference type="AlphaFoldDB" id="A0A2Z3YN58"/>
<feature type="transmembrane region" description="Helical" evidence="7">
    <location>
        <begin position="183"/>
        <end position="201"/>
    </location>
</feature>
<dbReference type="Gene3D" id="1.10.3720.10">
    <property type="entry name" value="MetI-like"/>
    <property type="match status" value="1"/>
</dbReference>
<evidence type="ECO:0000256" key="4">
    <source>
        <dbReference type="ARBA" id="ARBA00022692"/>
    </source>
</evidence>
<comment type="similarity">
    <text evidence="7">Belongs to the binding-protein-dependent transport system permease family.</text>
</comment>
<evidence type="ECO:0000313" key="10">
    <source>
        <dbReference type="EMBL" id="AWT26605.1"/>
    </source>
</evidence>
<dbReference type="KEGG" id="cpre:Csp1_18290"/>
<sequence length="346" mass="36261">MKNIMRGTLRWVVGWFATLAVVATVLYVVLALLPGDAASRKLGMDATPEALARLRHDYGLDQPLAQRWASWAGGILFHGDFGTVHGTGRQVIDQVSVAMSRTALVMALSLVGIMVLGVGLGVLAGIHAGSPLDRTARTAALLVLCTPEFVLGTGLALVFSARLKMLPAVSLVPVNGTVLDRPEVLVLPVLTVSLLGSAMLLRQVRAVVVRQSEAPHVEAARLAGLSGSRVLWRHLMPGVWGPVLQATAAVVPYLLGGAVVVEQVFGFPGLGSLLVDAVTAREPDLLMACIVIVVGVSLAVYRLADVVASSRSGSPSRDHAPVTGGLSRPGNRTLSRDAVRRGRVSA</sequence>
<organism evidence="10 11">
    <name type="scientific">Corynebacterium provencense</name>
    <dbReference type="NCBI Taxonomy" id="1737425"/>
    <lineage>
        <taxon>Bacteria</taxon>
        <taxon>Bacillati</taxon>
        <taxon>Actinomycetota</taxon>
        <taxon>Actinomycetes</taxon>
        <taxon>Mycobacteriales</taxon>
        <taxon>Corynebacteriaceae</taxon>
        <taxon>Corynebacterium</taxon>
    </lineage>
</organism>
<name>A0A2Z3YN58_9CORY</name>
<dbReference type="InterPro" id="IPR035906">
    <property type="entry name" value="MetI-like_sf"/>
</dbReference>
<keyword evidence="5 7" id="KW-1133">Transmembrane helix</keyword>
<evidence type="ECO:0000259" key="9">
    <source>
        <dbReference type="PROSITE" id="PS50928"/>
    </source>
</evidence>
<evidence type="ECO:0000256" key="3">
    <source>
        <dbReference type="ARBA" id="ARBA00022475"/>
    </source>
</evidence>
<dbReference type="CDD" id="cd06261">
    <property type="entry name" value="TM_PBP2"/>
    <property type="match status" value="1"/>
</dbReference>
<dbReference type="EMBL" id="CP024988">
    <property type="protein sequence ID" value="AWT26605.1"/>
    <property type="molecule type" value="Genomic_DNA"/>
</dbReference>
<evidence type="ECO:0000256" key="7">
    <source>
        <dbReference type="RuleBase" id="RU363032"/>
    </source>
</evidence>
<reference evidence="11" key="1">
    <citation type="submission" date="2017-11" db="EMBL/GenBank/DDBJ databases">
        <title>Otitis media/interna in a cat caused by the recently described species Corynebacterium provencense.</title>
        <authorList>
            <person name="Kittl S."/>
            <person name="Brodard I."/>
            <person name="Rychener L."/>
            <person name="Jores J."/>
            <person name="Roosje P."/>
            <person name="Gobeli Brawand S."/>
        </authorList>
    </citation>
    <scope>NUCLEOTIDE SEQUENCE [LARGE SCALE GENOMIC DNA]</scope>
    <source>
        <strain evidence="11">17KM38</strain>
    </source>
</reference>
<dbReference type="InterPro" id="IPR000515">
    <property type="entry name" value="MetI-like"/>
</dbReference>